<evidence type="ECO:0000256" key="1">
    <source>
        <dbReference type="SAM" id="SignalP"/>
    </source>
</evidence>
<protein>
    <submittedName>
        <fullName evidence="2">Peptidase inhibitor family I36 protein</fullName>
    </submittedName>
</protein>
<name>A0ABW7YD19_STRCE</name>
<dbReference type="PROSITE" id="PS51318">
    <property type="entry name" value="TAT"/>
    <property type="match status" value="1"/>
</dbReference>
<accession>A0ABW7YD19</accession>
<feature type="chain" id="PRO_5047110233" evidence="1">
    <location>
        <begin position="31"/>
        <end position="149"/>
    </location>
</feature>
<organism evidence="2 3">
    <name type="scientific">Streptomyces cellulosae</name>
    <dbReference type="NCBI Taxonomy" id="1968"/>
    <lineage>
        <taxon>Bacteria</taxon>
        <taxon>Bacillati</taxon>
        <taxon>Actinomycetota</taxon>
        <taxon>Actinomycetes</taxon>
        <taxon>Kitasatosporales</taxon>
        <taxon>Streptomycetaceae</taxon>
        <taxon>Streptomyces</taxon>
    </lineage>
</organism>
<sequence>MRLRRKFAALGLTAAATAGLVLGTAPQSQASASLTCPDSETYCMVFYYNSGTAGSRTVFVGFDHYSLNGYTFLGSGAGKGQAVKNNAASAANLAPYNLVIYYNSNLAGACDAIPAFKSTDNGPGGRLQKTYNNNASFGYGRYDGDCYKF</sequence>
<dbReference type="RefSeq" id="WP_030675620.1">
    <property type="nucleotide sequence ID" value="NZ_JBITDC010000014.1"/>
</dbReference>
<feature type="signal peptide" evidence="1">
    <location>
        <begin position="1"/>
        <end position="30"/>
    </location>
</feature>
<dbReference type="EMBL" id="JBITDC010000014">
    <property type="protein sequence ID" value="MFI5679188.1"/>
    <property type="molecule type" value="Genomic_DNA"/>
</dbReference>
<evidence type="ECO:0000313" key="2">
    <source>
        <dbReference type="EMBL" id="MFI5679188.1"/>
    </source>
</evidence>
<gene>
    <name evidence="2" type="ORF">ACIA8P_31895</name>
</gene>
<evidence type="ECO:0000313" key="3">
    <source>
        <dbReference type="Proteomes" id="UP001612415"/>
    </source>
</evidence>
<dbReference type="Proteomes" id="UP001612415">
    <property type="component" value="Unassembled WGS sequence"/>
</dbReference>
<proteinExistence type="predicted"/>
<keyword evidence="3" id="KW-1185">Reference proteome</keyword>
<reference evidence="2 3" key="1">
    <citation type="submission" date="2024-10" db="EMBL/GenBank/DDBJ databases">
        <title>The Natural Products Discovery Center: Release of the First 8490 Sequenced Strains for Exploring Actinobacteria Biosynthetic Diversity.</title>
        <authorList>
            <person name="Kalkreuter E."/>
            <person name="Kautsar S.A."/>
            <person name="Yang D."/>
            <person name="Bader C.D."/>
            <person name="Teijaro C.N."/>
            <person name="Fluegel L."/>
            <person name="Davis C.M."/>
            <person name="Simpson J.R."/>
            <person name="Lauterbach L."/>
            <person name="Steele A.D."/>
            <person name="Gui C."/>
            <person name="Meng S."/>
            <person name="Li G."/>
            <person name="Viehrig K."/>
            <person name="Ye F."/>
            <person name="Su P."/>
            <person name="Kiefer A.F."/>
            <person name="Nichols A."/>
            <person name="Cepeda A.J."/>
            <person name="Yan W."/>
            <person name="Fan B."/>
            <person name="Jiang Y."/>
            <person name="Adhikari A."/>
            <person name="Zheng C.-J."/>
            <person name="Schuster L."/>
            <person name="Cowan T.M."/>
            <person name="Smanski M.J."/>
            <person name="Chevrette M.G."/>
            <person name="De Carvalho L.P.S."/>
            <person name="Shen B."/>
        </authorList>
    </citation>
    <scope>NUCLEOTIDE SEQUENCE [LARGE SCALE GENOMIC DNA]</scope>
    <source>
        <strain evidence="2 3">NPDC051599</strain>
    </source>
</reference>
<dbReference type="InterPro" id="IPR006311">
    <property type="entry name" value="TAT_signal"/>
</dbReference>
<keyword evidence="1" id="KW-0732">Signal</keyword>
<comment type="caution">
    <text evidence="2">The sequence shown here is derived from an EMBL/GenBank/DDBJ whole genome shotgun (WGS) entry which is preliminary data.</text>
</comment>